<dbReference type="InterPro" id="IPR027351">
    <property type="entry name" value="(+)RNA_virus_helicase_core_dom"/>
</dbReference>
<dbReference type="SUPFAM" id="SSF52540">
    <property type="entry name" value="P-loop containing nucleoside triphosphate hydrolases"/>
    <property type="match status" value="1"/>
</dbReference>
<dbReference type="PROSITE" id="PS50507">
    <property type="entry name" value="RDRP_SSRNA_POS"/>
    <property type="match status" value="1"/>
</dbReference>
<protein>
    <submittedName>
        <fullName evidence="16">Replicase polyprotein</fullName>
    </submittedName>
</protein>
<keyword evidence="5" id="KW-0547">Nucleotide-binding</keyword>
<comment type="similarity">
    <text evidence="1">Belongs to the potexviruses/carlaviruses RNA replication protein family.</text>
</comment>
<dbReference type="InterPro" id="IPR001788">
    <property type="entry name" value="RNA-dep_RNA_pol_alsuvir"/>
</dbReference>
<keyword evidence="9" id="KW-0693">Viral RNA replication</keyword>
<feature type="domain" description="(+)RNA virus helicase C-terminal" evidence="14">
    <location>
        <begin position="1120"/>
        <end position="1443"/>
    </location>
</feature>
<dbReference type="InterPro" id="IPR002588">
    <property type="entry name" value="Alphavirus-like_MT_dom"/>
</dbReference>
<keyword evidence="7" id="KW-0347">Helicase</keyword>
<dbReference type="GO" id="GO:0005524">
    <property type="term" value="F:ATP binding"/>
    <property type="evidence" value="ECO:0007669"/>
    <property type="project" value="UniProtKB-KW"/>
</dbReference>
<keyword evidence="2" id="KW-0696">RNA-directed RNA polymerase</keyword>
<evidence type="ECO:0000256" key="10">
    <source>
        <dbReference type="ARBA" id="ARBA00047984"/>
    </source>
</evidence>
<dbReference type="Gene3D" id="3.90.70.80">
    <property type="match status" value="1"/>
</dbReference>
<evidence type="ECO:0000259" key="13">
    <source>
        <dbReference type="PROSITE" id="PS51492"/>
    </source>
</evidence>
<evidence type="ECO:0000256" key="3">
    <source>
        <dbReference type="ARBA" id="ARBA00022679"/>
    </source>
</evidence>
<evidence type="ECO:0000256" key="9">
    <source>
        <dbReference type="ARBA" id="ARBA00022953"/>
    </source>
</evidence>
<evidence type="ECO:0000256" key="7">
    <source>
        <dbReference type="ARBA" id="ARBA00022806"/>
    </source>
</evidence>
<evidence type="ECO:0000256" key="6">
    <source>
        <dbReference type="ARBA" id="ARBA00022801"/>
    </source>
</evidence>
<dbReference type="PROSITE" id="PS50802">
    <property type="entry name" value="OTU"/>
    <property type="match status" value="1"/>
</dbReference>
<dbReference type="GO" id="GO:0003723">
    <property type="term" value="F:RNA binding"/>
    <property type="evidence" value="ECO:0007669"/>
    <property type="project" value="InterPro"/>
</dbReference>
<keyword evidence="6" id="KW-0378">Hydrolase</keyword>
<feature type="domain" description="Alphavirus-like MT" evidence="15">
    <location>
        <begin position="63"/>
        <end position="254"/>
    </location>
</feature>
<dbReference type="SUPFAM" id="SSF51197">
    <property type="entry name" value="Clavaminate synthase-like"/>
    <property type="match status" value="1"/>
</dbReference>
<dbReference type="CDD" id="cd23245">
    <property type="entry name" value="Betaflexiviridae_RdRp"/>
    <property type="match status" value="1"/>
</dbReference>
<keyword evidence="3" id="KW-0808">Transferase</keyword>
<reference evidence="16 17" key="1">
    <citation type="submission" date="2014-05" db="EMBL/GenBank/DDBJ databases">
        <title>Molecular characterization of a novel Carlavirus on yam.</title>
        <authorList>
            <person name="Zou C."/>
            <person name="Meng J."/>
            <person name="Yao Z."/>
            <person name="Chen B."/>
        </authorList>
    </citation>
    <scope>NUCLEOTIDE SEQUENCE [LARGE SCALE GENOMIC DNA]</scope>
    <source>
        <strain evidence="16">SG1</strain>
    </source>
</reference>
<dbReference type="GeneID" id="24193713"/>
<keyword evidence="17" id="KW-1185">Reference proteome</keyword>
<evidence type="ECO:0000259" key="12">
    <source>
        <dbReference type="PROSITE" id="PS50802"/>
    </source>
</evidence>
<proteinExistence type="inferred from homology"/>
<dbReference type="GO" id="GO:0006396">
    <property type="term" value="P:RNA processing"/>
    <property type="evidence" value="ECO:0007669"/>
    <property type="project" value="InterPro"/>
</dbReference>
<evidence type="ECO:0000313" key="16">
    <source>
        <dbReference type="EMBL" id="AJD23365.1"/>
    </source>
</evidence>
<comment type="catalytic activity">
    <reaction evidence="10">
        <text>ATP + H2O = ADP + phosphate + H(+)</text>
        <dbReference type="Rhea" id="RHEA:13065"/>
        <dbReference type="ChEBI" id="CHEBI:15377"/>
        <dbReference type="ChEBI" id="CHEBI:15378"/>
        <dbReference type="ChEBI" id="CHEBI:30616"/>
        <dbReference type="ChEBI" id="CHEBI:43474"/>
        <dbReference type="ChEBI" id="CHEBI:456216"/>
        <dbReference type="EC" id="3.6.4.13"/>
    </reaction>
</comment>
<dbReference type="Pfam" id="PF05379">
    <property type="entry name" value="Peptidase_C23"/>
    <property type="match status" value="1"/>
</dbReference>
<feature type="domain" description="Peptidase C23" evidence="13">
    <location>
        <begin position="976"/>
        <end position="1066"/>
    </location>
</feature>
<dbReference type="EMBL" id="KJ789130">
    <property type="protein sequence ID" value="AJD23365.1"/>
    <property type="molecule type" value="Genomic_RNA"/>
</dbReference>
<feature type="domain" description="RdRp catalytic" evidence="11">
    <location>
        <begin position="1738"/>
        <end position="1845"/>
    </location>
</feature>
<dbReference type="Pfam" id="PF01443">
    <property type="entry name" value="Viral_helicase1"/>
    <property type="match status" value="1"/>
</dbReference>
<dbReference type="GO" id="GO:0016817">
    <property type="term" value="F:hydrolase activity, acting on acid anhydrides"/>
    <property type="evidence" value="ECO:0007669"/>
    <property type="project" value="InterPro"/>
</dbReference>
<dbReference type="GO" id="GO:0003724">
    <property type="term" value="F:RNA helicase activity"/>
    <property type="evidence" value="ECO:0007669"/>
    <property type="project" value="UniProtKB-EC"/>
</dbReference>
<dbReference type="Gene3D" id="2.60.120.590">
    <property type="entry name" value="Alpha-ketoglutarate-dependent dioxygenase AlkB-like"/>
    <property type="match status" value="1"/>
</dbReference>
<dbReference type="GO" id="GO:0039694">
    <property type="term" value="P:viral RNA genome replication"/>
    <property type="evidence" value="ECO:0007669"/>
    <property type="project" value="InterPro"/>
</dbReference>
<dbReference type="InterPro" id="IPR027417">
    <property type="entry name" value="P-loop_NTPase"/>
</dbReference>
<dbReference type="GO" id="GO:0008174">
    <property type="term" value="F:mRNA methyltransferase activity"/>
    <property type="evidence" value="ECO:0007669"/>
    <property type="project" value="UniProtKB-UniRule"/>
</dbReference>
<dbReference type="KEGG" id="vg:24193713"/>
<evidence type="ECO:0000256" key="1">
    <source>
        <dbReference type="ARBA" id="ARBA00008513"/>
    </source>
</evidence>
<dbReference type="SUPFAM" id="SSF56672">
    <property type="entry name" value="DNA/RNA polymerases"/>
    <property type="match status" value="1"/>
</dbReference>
<dbReference type="Pfam" id="PF01660">
    <property type="entry name" value="Vmethyltransf"/>
    <property type="match status" value="1"/>
</dbReference>
<evidence type="ECO:0000256" key="4">
    <source>
        <dbReference type="ARBA" id="ARBA00022695"/>
    </source>
</evidence>
<evidence type="ECO:0000256" key="5">
    <source>
        <dbReference type="ARBA" id="ARBA00022741"/>
    </source>
</evidence>
<sequence>MALTYRTPMEDIVIAFEPQTQALIASSAAQIYKKMEEGNCSFFNFHLPAIAKRKLSQAGIYLSPFSAVVHSHPVCKTLENHLLYTVLPNYVNSKFFFVGIKERKLQLLKSRSGALESVQCINRFVTSADKLRYTNDFVCYQSRASDELFKHNPGLAEPALRSLVEPLRRHKARYLFFHDELHYWNSKTLASFLQVMEPEVVLATIVYPPELLFKQKKSLNEWCYTFEILGDSLMFYPDGVRSEGYQQPLIGGYLLECNKIVLRDGTTYMVDILCSKYAHHLVAITRGEAESVKNRSFGPFEATASKTLARLCPEYPICLPISCEVVNKVYRYLRTLKKPDVQSAMAKLSQIVAEPTGQEIDFIEDFSKLVIQNESFNLSIAPERLKVFVGTWLGWLPGVLSDKMPSVQALSLGDFIKGLEPFNFTVKLRTLRWDTLYADVLNWSLEGEGDPELVVRQLDRKWVNAPYEAMPQRVSAPYFGMVELIDAPWKPLLEGLEELLLPFVRRAFLNSQCNQFTRTISRAAVSTYVLRLTERCSILRRKVRVGRESRACTPAELLGLGDMAQLTRQLVVRLQQRARFTFWELGISWFVRFDTLNVRYLSDVPMYAKAHKDTMRMMGEVVKDILKKGPRWKIDAPKRYACRGEVKVVDAPSDAAGKEEKGEDFKCLCGLVMPVTKLEYPELSLGAPDSLRGRKAGWYCKTGQVYRYNGDVHDAQGWPEELMLWCEANSIPPMYDCCLYQIYDEEASIGYYADDEELFEVGSSVLTVNLHGTAQFSIKCAKGSISRHLAGPTMFTMPQDFQLSHKHSVHGCSSGRISLTFRCLRKDLATGGVSDRMIEKLEVEESAQQVVELGGVGITLRERDPTSKYVVRQVPGDGSCFWHALGELLDASPNELKRACTKYEFADPALNVELHECAKDGAYVTDAGIIAACLCLQARIVVWKEEVGQIQEFVPQSSTCVLNLRLIGEHFEPIYIKNGCVISSIGLAMGRKECEVLEVLQRRCDDQILKEVWAGEGLSPSTMELVFKCFDVAAHVEEKGQVSLYNPEGSAQVSFTLEDGHLSFNPRKKDPSTMMRSGTTCQKLFPSATLNVLKQNATMITYRPDATRAGLLADSLHDACTGVLGSALFNNKCNLRTQFCSVDGELVIHMIVGTFGSGKSTIFRELMKRAHGKIFDYVSPRRALAEDFKKLIGMSCGQAGGKRKVGQENWTVSTFEKFLERVPFLVEGQVLVIDELQLYPPGYIDLVLMCKKVDVELFLVGDPIQSDYDSEKDRVALAPLEENCEVLLRGTTYKYNITSKRFRNSNFIGRLPCTILADECTIDEPYELRLYIENLKEIEEKYQKVVLVSAFDEKMAVQAYLPKARVLTFGESTGLTFPYGTILITAISERVNDRRWITALSRFSLNLCFVNCSGMSYEQLAMKYRGRALGKFLCKGATKEDLLGELPGEPQFISSFECKIGRDEGVREEKVAGDPWLKTMVQLMQSPDVQEEEIVEAVVSDEWFRTHLPRDELESVRASWVHKILAKESREVRIGDMVSNQFTDDHSNQVGGRQLTNAAERFETIYPRHRANDTVTFIMAVKKRLSFSNPARERGKLSRALPFGKALLNKFLQHVPLRPAHNHRMMEEALWEFEEKKLSKSAATIENHSGRSCRDWPIDMAMLFSKSQLCTKFENRFRVAKAAQSIVCFQHAVLCRFAPYMRYIEKKVHEVLPSRFYIHSGKGLDELNDWVIRGKFDGLCTESDYEAFDASQDEFIMAFELELMKFLGVPHGVIEDYKFIKTSLGSKLGNFAIMRFSGEASTFLFNTLANMLFTFMRYDIKGNEFICFAGDDMCASKALSVVNTHKSFLDKLKLKAKVQVTSKPTFCGWHLCPDGIYKKPQLVLERMCIAMELNNLANCIDNYSIEVGFAYKLGERAVNRMDEEEVSAFYNCVRIIVRNKHLLKSEVRSVFEESKELLTM</sequence>
<evidence type="ECO:0000259" key="14">
    <source>
        <dbReference type="PROSITE" id="PS51657"/>
    </source>
</evidence>
<dbReference type="Proteomes" id="UP000202394">
    <property type="component" value="Segment"/>
</dbReference>
<evidence type="ECO:0000256" key="8">
    <source>
        <dbReference type="ARBA" id="ARBA00022840"/>
    </source>
</evidence>
<dbReference type="GO" id="GO:0016556">
    <property type="term" value="P:mRNA modification"/>
    <property type="evidence" value="ECO:0007669"/>
    <property type="project" value="InterPro"/>
</dbReference>
<dbReference type="PROSITE" id="PS51743">
    <property type="entry name" value="ALPHAVIRUS_MT"/>
    <property type="match status" value="1"/>
</dbReference>
<accession>A0A0B4VMT5</accession>
<feature type="domain" description="OTU" evidence="12">
    <location>
        <begin position="869"/>
        <end position="977"/>
    </location>
</feature>
<dbReference type="PROSITE" id="PS51657">
    <property type="entry name" value="PSRV_HELICASE"/>
    <property type="match status" value="1"/>
</dbReference>
<dbReference type="InterPro" id="IPR007094">
    <property type="entry name" value="RNA-dir_pol_PSvirus"/>
</dbReference>
<dbReference type="InterPro" id="IPR037151">
    <property type="entry name" value="AlkB-like_sf"/>
</dbReference>
<dbReference type="InterPro" id="IPR003323">
    <property type="entry name" value="OTU_dom"/>
</dbReference>
<evidence type="ECO:0000259" key="11">
    <source>
        <dbReference type="PROSITE" id="PS50507"/>
    </source>
</evidence>
<dbReference type="PROSITE" id="PS51492">
    <property type="entry name" value="PEPTIDASE_C23"/>
    <property type="match status" value="1"/>
</dbReference>
<dbReference type="InterPro" id="IPR043502">
    <property type="entry name" value="DNA/RNA_pol_sf"/>
</dbReference>
<name>A0A0B4VMT5_9VIRU</name>
<dbReference type="CDD" id="cd22792">
    <property type="entry name" value="OTU_RDRP-like"/>
    <property type="match status" value="1"/>
</dbReference>
<dbReference type="Pfam" id="PF00978">
    <property type="entry name" value="RdRP_2"/>
    <property type="match status" value="1"/>
</dbReference>
<dbReference type="InterPro" id="IPR008041">
    <property type="entry name" value="Peptidase_C23"/>
</dbReference>
<evidence type="ECO:0000256" key="2">
    <source>
        <dbReference type="ARBA" id="ARBA00022484"/>
    </source>
</evidence>
<organism evidence="16 17">
    <name type="scientific">Yam latent virus</name>
    <dbReference type="NCBI Taxonomy" id="1592930"/>
    <lineage>
        <taxon>Viruses</taxon>
        <taxon>Riboviria</taxon>
        <taxon>Orthornavirae</taxon>
        <taxon>Kitrinoviricota</taxon>
        <taxon>Alsuviricetes</taxon>
        <taxon>Tymovirales</taxon>
        <taxon>Betaflexiviridae</taxon>
        <taxon>Quinvirinae</taxon>
        <taxon>Carlavirus</taxon>
        <taxon>Carlavirus latensdioscoreae</taxon>
    </lineage>
</organism>
<dbReference type="GO" id="GO:0006351">
    <property type="term" value="P:DNA-templated transcription"/>
    <property type="evidence" value="ECO:0007669"/>
    <property type="project" value="InterPro"/>
</dbReference>
<keyword evidence="8" id="KW-0067">ATP-binding</keyword>
<keyword evidence="4" id="KW-0548">Nucleotidyltransferase</keyword>
<evidence type="ECO:0000313" key="17">
    <source>
        <dbReference type="Proteomes" id="UP000202394"/>
    </source>
</evidence>
<dbReference type="GO" id="GO:0003968">
    <property type="term" value="F:RNA-directed RNA polymerase activity"/>
    <property type="evidence" value="ECO:0007669"/>
    <property type="project" value="UniProtKB-KW"/>
</dbReference>
<dbReference type="RefSeq" id="YP_009134730.1">
    <property type="nucleotide sequence ID" value="NC_026248.1"/>
</dbReference>
<evidence type="ECO:0000259" key="15">
    <source>
        <dbReference type="PROSITE" id="PS51743"/>
    </source>
</evidence>